<dbReference type="FunFam" id="3.40.50.2300:FF:000001">
    <property type="entry name" value="DNA-binding response regulator PhoB"/>
    <property type="match status" value="1"/>
</dbReference>
<dbReference type="InterPro" id="IPR036388">
    <property type="entry name" value="WH-like_DNA-bd_sf"/>
</dbReference>
<dbReference type="SUPFAM" id="SSF46894">
    <property type="entry name" value="C-terminal effector domain of the bipartite response regulators"/>
    <property type="match status" value="1"/>
</dbReference>
<dbReference type="SMART" id="SM00448">
    <property type="entry name" value="REC"/>
    <property type="match status" value="1"/>
</dbReference>
<dbReference type="PROSITE" id="PS51755">
    <property type="entry name" value="OMPR_PHOB"/>
    <property type="match status" value="1"/>
</dbReference>
<dbReference type="InterPro" id="IPR016032">
    <property type="entry name" value="Sig_transdc_resp-reg_C-effctor"/>
</dbReference>
<keyword evidence="4" id="KW-0805">Transcription regulation</keyword>
<dbReference type="FunFam" id="1.10.10.10:FF:000018">
    <property type="entry name" value="DNA-binding response regulator ResD"/>
    <property type="match status" value="1"/>
</dbReference>
<dbReference type="SUPFAM" id="SSF52172">
    <property type="entry name" value="CheY-like"/>
    <property type="match status" value="1"/>
</dbReference>
<keyword evidence="2 7" id="KW-0597">Phosphoprotein</keyword>
<reference evidence="11 12" key="1">
    <citation type="submission" date="2018-03" db="EMBL/GenBank/DDBJ databases">
        <title>Genomic Encyclopedia of Type Strains, Phase III (KMG-III): the genomes of soil and plant-associated and newly described type strains.</title>
        <authorList>
            <person name="Whitman W."/>
        </authorList>
    </citation>
    <scope>NUCLEOTIDE SEQUENCE [LARGE SCALE GENOMIC DNA]</scope>
    <source>
        <strain evidence="11 12">CGMCC 1.07653</strain>
    </source>
</reference>
<dbReference type="Gene3D" id="6.10.250.690">
    <property type="match status" value="1"/>
</dbReference>
<accession>A0A2P8HEB3</accession>
<comment type="subcellular location">
    <subcellularLocation>
        <location evidence="1">Cytoplasm</location>
    </subcellularLocation>
</comment>
<dbReference type="Pfam" id="PF00486">
    <property type="entry name" value="Trans_reg_C"/>
    <property type="match status" value="1"/>
</dbReference>
<dbReference type="InterPro" id="IPR039420">
    <property type="entry name" value="WalR-like"/>
</dbReference>
<dbReference type="CDD" id="cd00383">
    <property type="entry name" value="trans_reg_C"/>
    <property type="match status" value="1"/>
</dbReference>
<evidence type="ECO:0000313" key="11">
    <source>
        <dbReference type="EMBL" id="PSL44562.1"/>
    </source>
</evidence>
<evidence type="ECO:0000259" key="10">
    <source>
        <dbReference type="PROSITE" id="PS51755"/>
    </source>
</evidence>
<dbReference type="RefSeq" id="WP_106589031.1">
    <property type="nucleotide sequence ID" value="NZ_PYAV01000008.1"/>
</dbReference>
<organism evidence="11 12">
    <name type="scientific">Salsuginibacillus halophilus</name>
    <dbReference type="NCBI Taxonomy" id="517424"/>
    <lineage>
        <taxon>Bacteria</taxon>
        <taxon>Bacillati</taxon>
        <taxon>Bacillota</taxon>
        <taxon>Bacilli</taxon>
        <taxon>Bacillales</taxon>
        <taxon>Bacillaceae</taxon>
        <taxon>Salsuginibacillus</taxon>
    </lineage>
</organism>
<dbReference type="Gene3D" id="1.10.10.10">
    <property type="entry name" value="Winged helix-like DNA-binding domain superfamily/Winged helix DNA-binding domain"/>
    <property type="match status" value="1"/>
</dbReference>
<dbReference type="GO" id="GO:0006355">
    <property type="term" value="P:regulation of DNA-templated transcription"/>
    <property type="evidence" value="ECO:0007669"/>
    <property type="project" value="InterPro"/>
</dbReference>
<keyword evidence="3" id="KW-0902">Two-component regulatory system</keyword>
<sequence>MRSNHILIVEDEAEIGELVQDYLTAEGYKVQLTTNGEEGLKQFKQEEPVLVVLDIMLPNIDGIEVCRQIREVSSVPILMMSAKQAETDKIISLGIGADDYITKPFSPGELVARIKAHLRRYQHFSRPLEEANVRVYGDIELRPETFEVYIKGRKVAFTAKEFQLLDHLMSHPGRVYTKEQLYDRIWGQNHLGDVSTVTVYIRKIREKIEEDPSRPNYIQTVWGVGYRFNNDL</sequence>
<dbReference type="SMART" id="SM00862">
    <property type="entry name" value="Trans_reg_C"/>
    <property type="match status" value="1"/>
</dbReference>
<proteinExistence type="predicted"/>
<dbReference type="InterPro" id="IPR001867">
    <property type="entry name" value="OmpR/PhoB-type_DNA-bd"/>
</dbReference>
<feature type="DNA-binding region" description="OmpR/PhoB-type" evidence="8">
    <location>
        <begin position="131"/>
        <end position="230"/>
    </location>
</feature>
<evidence type="ECO:0000256" key="6">
    <source>
        <dbReference type="ARBA" id="ARBA00023163"/>
    </source>
</evidence>
<dbReference type="PROSITE" id="PS50110">
    <property type="entry name" value="RESPONSE_REGULATORY"/>
    <property type="match status" value="1"/>
</dbReference>
<dbReference type="Proteomes" id="UP000242310">
    <property type="component" value="Unassembled WGS sequence"/>
</dbReference>
<dbReference type="PANTHER" id="PTHR48111:SF40">
    <property type="entry name" value="PHOSPHATE REGULON TRANSCRIPTIONAL REGULATORY PROTEIN PHOB"/>
    <property type="match status" value="1"/>
</dbReference>
<keyword evidence="6" id="KW-0804">Transcription</keyword>
<dbReference type="GO" id="GO:0005829">
    <property type="term" value="C:cytosol"/>
    <property type="evidence" value="ECO:0007669"/>
    <property type="project" value="TreeGrafter"/>
</dbReference>
<feature type="modified residue" description="4-aspartylphosphate" evidence="7">
    <location>
        <position position="54"/>
    </location>
</feature>
<evidence type="ECO:0000259" key="9">
    <source>
        <dbReference type="PROSITE" id="PS50110"/>
    </source>
</evidence>
<dbReference type="AlphaFoldDB" id="A0A2P8HEB3"/>
<dbReference type="Pfam" id="PF00072">
    <property type="entry name" value="Response_reg"/>
    <property type="match status" value="1"/>
</dbReference>
<evidence type="ECO:0000256" key="7">
    <source>
        <dbReference type="PROSITE-ProRule" id="PRU00169"/>
    </source>
</evidence>
<feature type="domain" description="Response regulatory" evidence="9">
    <location>
        <begin position="5"/>
        <end position="118"/>
    </location>
</feature>
<feature type="domain" description="OmpR/PhoB-type" evidence="10">
    <location>
        <begin position="131"/>
        <end position="230"/>
    </location>
</feature>
<evidence type="ECO:0000313" key="12">
    <source>
        <dbReference type="Proteomes" id="UP000242310"/>
    </source>
</evidence>
<protein>
    <submittedName>
        <fullName evidence="11">DNA-binding response OmpR family regulator</fullName>
    </submittedName>
</protein>
<evidence type="ECO:0000256" key="3">
    <source>
        <dbReference type="ARBA" id="ARBA00023012"/>
    </source>
</evidence>
<dbReference type="EMBL" id="PYAV01000008">
    <property type="protein sequence ID" value="PSL44562.1"/>
    <property type="molecule type" value="Genomic_DNA"/>
</dbReference>
<dbReference type="GO" id="GO:0032993">
    <property type="term" value="C:protein-DNA complex"/>
    <property type="evidence" value="ECO:0007669"/>
    <property type="project" value="TreeGrafter"/>
</dbReference>
<dbReference type="InterPro" id="IPR001789">
    <property type="entry name" value="Sig_transdc_resp-reg_receiver"/>
</dbReference>
<evidence type="ECO:0000256" key="2">
    <source>
        <dbReference type="ARBA" id="ARBA00022553"/>
    </source>
</evidence>
<comment type="caution">
    <text evidence="11">The sequence shown here is derived from an EMBL/GenBank/DDBJ whole genome shotgun (WGS) entry which is preliminary data.</text>
</comment>
<gene>
    <name evidence="11" type="ORF">B0H94_108175</name>
</gene>
<dbReference type="GO" id="GO:0000976">
    <property type="term" value="F:transcription cis-regulatory region binding"/>
    <property type="evidence" value="ECO:0007669"/>
    <property type="project" value="TreeGrafter"/>
</dbReference>
<keyword evidence="12" id="KW-1185">Reference proteome</keyword>
<evidence type="ECO:0000256" key="4">
    <source>
        <dbReference type="ARBA" id="ARBA00023015"/>
    </source>
</evidence>
<keyword evidence="5 8" id="KW-0238">DNA-binding</keyword>
<dbReference type="OrthoDB" id="9790442at2"/>
<dbReference type="GO" id="GO:0000156">
    <property type="term" value="F:phosphorelay response regulator activity"/>
    <property type="evidence" value="ECO:0007669"/>
    <property type="project" value="TreeGrafter"/>
</dbReference>
<dbReference type="InterPro" id="IPR011006">
    <property type="entry name" value="CheY-like_superfamily"/>
</dbReference>
<evidence type="ECO:0000256" key="8">
    <source>
        <dbReference type="PROSITE-ProRule" id="PRU01091"/>
    </source>
</evidence>
<dbReference type="Gene3D" id="3.40.50.2300">
    <property type="match status" value="1"/>
</dbReference>
<evidence type="ECO:0000256" key="1">
    <source>
        <dbReference type="ARBA" id="ARBA00004496"/>
    </source>
</evidence>
<evidence type="ECO:0000256" key="5">
    <source>
        <dbReference type="ARBA" id="ARBA00023125"/>
    </source>
</evidence>
<dbReference type="PANTHER" id="PTHR48111">
    <property type="entry name" value="REGULATOR OF RPOS"/>
    <property type="match status" value="1"/>
</dbReference>
<name>A0A2P8HEB3_9BACI</name>